<feature type="transmembrane region" description="Helical" evidence="1">
    <location>
        <begin position="89"/>
        <end position="110"/>
    </location>
</feature>
<reference evidence="2 3" key="1">
    <citation type="submission" date="2017-06" db="EMBL/GenBank/DDBJ databases">
        <title>Comparative genomic analysis of Ambrosia Fusariam Clade fungi.</title>
        <authorList>
            <person name="Stajich J.E."/>
            <person name="Carrillo J."/>
            <person name="Kijimoto T."/>
            <person name="Eskalen A."/>
            <person name="O'Donnell K."/>
            <person name="Kasson M."/>
        </authorList>
    </citation>
    <scope>NUCLEOTIDE SEQUENCE [LARGE SCALE GENOMIC DNA]</scope>
    <source>
        <strain evidence="2 3">NRRL62584</strain>
    </source>
</reference>
<evidence type="ECO:0000313" key="3">
    <source>
        <dbReference type="Proteomes" id="UP000288168"/>
    </source>
</evidence>
<protein>
    <submittedName>
        <fullName evidence="2">Uncharacterized protein</fullName>
    </submittedName>
</protein>
<dbReference type="EMBL" id="NKCI01000183">
    <property type="protein sequence ID" value="RSL49251.1"/>
    <property type="molecule type" value="Genomic_DNA"/>
</dbReference>
<name>A0A428P874_9HYPO</name>
<comment type="caution">
    <text evidence="2">The sequence shown here is derived from an EMBL/GenBank/DDBJ whole genome shotgun (WGS) entry which is preliminary data.</text>
</comment>
<sequence>MGHLFAACVDHLLAQACKEIEKTVVYYGQRTQRALCLPECICVFSDEAPGMPEYDFWMAQRALTVSIIVSVWTLLVTKPEQDLTYWDPWVIGLGFINPVVVVGIVWYRLVQSKRRRLAQMPFILRVS</sequence>
<evidence type="ECO:0000256" key="1">
    <source>
        <dbReference type="SAM" id="Phobius"/>
    </source>
</evidence>
<keyword evidence="3" id="KW-1185">Reference proteome</keyword>
<keyword evidence="1" id="KW-1133">Transmembrane helix</keyword>
<gene>
    <name evidence="2" type="ORF">CEP54_012528</name>
</gene>
<organism evidence="2 3">
    <name type="scientific">Fusarium duplospermum</name>
    <dbReference type="NCBI Taxonomy" id="1325734"/>
    <lineage>
        <taxon>Eukaryota</taxon>
        <taxon>Fungi</taxon>
        <taxon>Dikarya</taxon>
        <taxon>Ascomycota</taxon>
        <taxon>Pezizomycotina</taxon>
        <taxon>Sordariomycetes</taxon>
        <taxon>Hypocreomycetidae</taxon>
        <taxon>Hypocreales</taxon>
        <taxon>Nectriaceae</taxon>
        <taxon>Fusarium</taxon>
        <taxon>Fusarium solani species complex</taxon>
    </lineage>
</organism>
<keyword evidence="1" id="KW-0812">Transmembrane</keyword>
<dbReference type="AlphaFoldDB" id="A0A428P874"/>
<keyword evidence="1" id="KW-0472">Membrane</keyword>
<dbReference type="Proteomes" id="UP000288168">
    <property type="component" value="Unassembled WGS sequence"/>
</dbReference>
<accession>A0A428P874</accession>
<evidence type="ECO:0000313" key="2">
    <source>
        <dbReference type="EMBL" id="RSL49251.1"/>
    </source>
</evidence>
<proteinExistence type="predicted"/>
<dbReference type="OrthoDB" id="5137762at2759"/>